<dbReference type="KEGG" id="bcai:K788_00003505"/>
<organism evidence="1 2">
    <name type="scientific">Paraburkholderia caribensis MBA4</name>
    <dbReference type="NCBI Taxonomy" id="1323664"/>
    <lineage>
        <taxon>Bacteria</taxon>
        <taxon>Pseudomonadati</taxon>
        <taxon>Pseudomonadota</taxon>
        <taxon>Betaproteobacteria</taxon>
        <taxon>Burkholderiales</taxon>
        <taxon>Burkholderiaceae</taxon>
        <taxon>Paraburkholderia</taxon>
    </lineage>
</organism>
<reference evidence="1 2" key="1">
    <citation type="journal article" date="2014" name="Genome Announc.">
        <title>Draft Genome Sequence of the Haloacid-Degrading Burkholderia caribensis Strain MBA4.</title>
        <authorList>
            <person name="Pan Y."/>
            <person name="Kong K.F."/>
            <person name="Tsang J.S."/>
        </authorList>
    </citation>
    <scope>NUCLEOTIDE SEQUENCE [LARGE SCALE GENOMIC DNA]</scope>
    <source>
        <strain evidence="1 2">MBA4</strain>
    </source>
</reference>
<proteinExistence type="predicted"/>
<name>A0A0P0RI89_9BURK</name>
<protein>
    <submittedName>
        <fullName evidence="1">Uncharacterized protein</fullName>
    </submittedName>
</protein>
<dbReference type="EMBL" id="CP012747">
    <property type="protein sequence ID" value="ALL68275.1"/>
    <property type="molecule type" value="Genomic_DNA"/>
</dbReference>
<evidence type="ECO:0000313" key="2">
    <source>
        <dbReference type="Proteomes" id="UP000019146"/>
    </source>
</evidence>
<evidence type="ECO:0000313" key="1">
    <source>
        <dbReference type="EMBL" id="ALL68275.1"/>
    </source>
</evidence>
<accession>A0A0P0RI89</accession>
<dbReference type="Proteomes" id="UP000019146">
    <property type="component" value="Chromosome 2"/>
</dbReference>
<gene>
    <name evidence="1" type="ORF">K788_00003505</name>
</gene>
<sequence>MRNKACRQMLEAVVVVLFALLQLVWFQTETSGFD</sequence>
<dbReference type="AlphaFoldDB" id="A0A0P0RI89"/>